<evidence type="ECO:0000313" key="6">
    <source>
        <dbReference type="EMBL" id="PWN56302.1"/>
    </source>
</evidence>
<evidence type="ECO:0000256" key="1">
    <source>
        <dbReference type="ARBA" id="ARBA00006739"/>
    </source>
</evidence>
<keyword evidence="3" id="KW-0808">Transferase</keyword>
<reference evidence="6 7" key="1">
    <citation type="submission" date="2018-05" db="EMBL/GenBank/DDBJ databases">
        <title>Abyssibacter profundi OUC007T gen. nov., sp. nov, a marine bacterium isolated from seawater of the Mariana Trench.</title>
        <authorList>
            <person name="Zhou S."/>
        </authorList>
    </citation>
    <scope>NUCLEOTIDE SEQUENCE [LARGE SCALE GENOMIC DNA]</scope>
    <source>
        <strain evidence="6 7">OUC007</strain>
    </source>
</reference>
<keyword evidence="7" id="KW-1185">Reference proteome</keyword>
<sequence length="350" mass="39159">MSGSKTYPAVPTVSVIMAARNADQTVAEALESVRSQTLADWELIVVDDHSTDGTARVVRHAAESDPRIQLLNMAVQSGPGAARNVALAAAQGRWVAVLDADDRYHPERLERMVSAAEALDADAYADNLYLDGGPHQEMAGPLAFDADMLERLGKLDLDRFLESDRPRNGVSSFGYIKPIMRREFLHRHGFRYNQSLLVCEDSNLYARILMSGTPIHCGGWAGYYYRRSEGSITRDADNHLRNAAFASASNYDLLRRALQTGQQDLAARLRRHGREIDAVYQIDLLKRALRRNSALEVFRWMPDGLRHAPWITKFVIARLTAGRPDNPVGLPSMHRKGPTLQQNRRASDRD</sequence>
<evidence type="ECO:0000256" key="2">
    <source>
        <dbReference type="ARBA" id="ARBA00022676"/>
    </source>
</evidence>
<gene>
    <name evidence="6" type="ORF">DEH80_08540</name>
</gene>
<dbReference type="InterPro" id="IPR001173">
    <property type="entry name" value="Glyco_trans_2-like"/>
</dbReference>
<dbReference type="SUPFAM" id="SSF53448">
    <property type="entry name" value="Nucleotide-diphospho-sugar transferases"/>
    <property type="match status" value="1"/>
</dbReference>
<dbReference type="InterPro" id="IPR029044">
    <property type="entry name" value="Nucleotide-diphossugar_trans"/>
</dbReference>
<dbReference type="Gene3D" id="3.90.550.10">
    <property type="entry name" value="Spore Coat Polysaccharide Biosynthesis Protein SpsA, Chain A"/>
    <property type="match status" value="1"/>
</dbReference>
<organism evidence="6 7">
    <name type="scientific">Abyssibacter profundi</name>
    <dbReference type="NCBI Taxonomy" id="2182787"/>
    <lineage>
        <taxon>Bacteria</taxon>
        <taxon>Pseudomonadati</taxon>
        <taxon>Pseudomonadota</taxon>
        <taxon>Gammaproteobacteria</taxon>
        <taxon>Chromatiales</taxon>
        <taxon>Oceanococcaceae</taxon>
        <taxon>Abyssibacter</taxon>
    </lineage>
</organism>
<dbReference type="GO" id="GO:0016757">
    <property type="term" value="F:glycosyltransferase activity"/>
    <property type="evidence" value="ECO:0007669"/>
    <property type="project" value="UniProtKB-KW"/>
</dbReference>
<proteinExistence type="inferred from homology"/>
<evidence type="ECO:0000256" key="3">
    <source>
        <dbReference type="ARBA" id="ARBA00022679"/>
    </source>
</evidence>
<accession>A0A363ULK3</accession>
<evidence type="ECO:0000256" key="4">
    <source>
        <dbReference type="SAM" id="MobiDB-lite"/>
    </source>
</evidence>
<name>A0A363ULK3_9GAMM</name>
<evidence type="ECO:0000313" key="7">
    <source>
        <dbReference type="Proteomes" id="UP000251800"/>
    </source>
</evidence>
<dbReference type="Pfam" id="PF00535">
    <property type="entry name" value="Glycos_transf_2"/>
    <property type="match status" value="1"/>
</dbReference>
<dbReference type="PANTHER" id="PTHR43685:SF5">
    <property type="entry name" value="GLYCOSYLTRANSFERASE EPSE-RELATED"/>
    <property type="match status" value="1"/>
</dbReference>
<dbReference type="CDD" id="cd00761">
    <property type="entry name" value="Glyco_tranf_GTA_type"/>
    <property type="match status" value="1"/>
</dbReference>
<dbReference type="AlphaFoldDB" id="A0A363ULK3"/>
<dbReference type="InterPro" id="IPR050834">
    <property type="entry name" value="Glycosyltransf_2"/>
</dbReference>
<protein>
    <recommendedName>
        <fullName evidence="5">Glycosyltransferase 2-like domain-containing protein</fullName>
    </recommendedName>
</protein>
<comment type="caution">
    <text evidence="6">The sequence shown here is derived from an EMBL/GenBank/DDBJ whole genome shotgun (WGS) entry which is preliminary data.</text>
</comment>
<dbReference type="Proteomes" id="UP000251800">
    <property type="component" value="Unassembled WGS sequence"/>
</dbReference>
<feature type="region of interest" description="Disordered" evidence="4">
    <location>
        <begin position="326"/>
        <end position="350"/>
    </location>
</feature>
<dbReference type="RefSeq" id="WP_165831374.1">
    <property type="nucleotide sequence ID" value="NZ_QEQK01000006.1"/>
</dbReference>
<keyword evidence="2" id="KW-0328">Glycosyltransferase</keyword>
<evidence type="ECO:0000259" key="5">
    <source>
        <dbReference type="Pfam" id="PF00535"/>
    </source>
</evidence>
<feature type="domain" description="Glycosyltransferase 2-like" evidence="5">
    <location>
        <begin position="14"/>
        <end position="144"/>
    </location>
</feature>
<comment type="similarity">
    <text evidence="1">Belongs to the glycosyltransferase 2 family.</text>
</comment>
<dbReference type="PANTHER" id="PTHR43685">
    <property type="entry name" value="GLYCOSYLTRANSFERASE"/>
    <property type="match status" value="1"/>
</dbReference>
<dbReference type="EMBL" id="QEQK01000006">
    <property type="protein sequence ID" value="PWN56302.1"/>
    <property type="molecule type" value="Genomic_DNA"/>
</dbReference>